<reference evidence="1 2" key="1">
    <citation type="submission" date="2021-06" db="EMBL/GenBank/DDBJ databases">
        <title>Caerostris extrusa draft genome.</title>
        <authorList>
            <person name="Kono N."/>
            <person name="Arakawa K."/>
        </authorList>
    </citation>
    <scope>NUCLEOTIDE SEQUENCE [LARGE SCALE GENOMIC DNA]</scope>
</reference>
<keyword evidence="2" id="KW-1185">Reference proteome</keyword>
<evidence type="ECO:0000313" key="1">
    <source>
        <dbReference type="EMBL" id="GIY54016.1"/>
    </source>
</evidence>
<comment type="caution">
    <text evidence="1">The sequence shown here is derived from an EMBL/GenBank/DDBJ whole genome shotgun (WGS) entry which is preliminary data.</text>
</comment>
<sequence length="53" mass="5993">MASTWQFSFPALQLAKLNFTLWTPAVVERNHRMQSRQGFDMANGLGGNQHSTL</sequence>
<feature type="non-terminal residue" evidence="1">
    <location>
        <position position="53"/>
    </location>
</feature>
<name>A0AAV4U8F4_CAEEX</name>
<proteinExistence type="predicted"/>
<protein>
    <submittedName>
        <fullName evidence="1">Uncharacterized protein</fullName>
    </submittedName>
</protein>
<gene>
    <name evidence="1" type="ORF">CEXT_449721</name>
</gene>
<dbReference type="AlphaFoldDB" id="A0AAV4U8F4"/>
<accession>A0AAV4U8F4</accession>
<evidence type="ECO:0000313" key="2">
    <source>
        <dbReference type="Proteomes" id="UP001054945"/>
    </source>
</evidence>
<dbReference type="Proteomes" id="UP001054945">
    <property type="component" value="Unassembled WGS sequence"/>
</dbReference>
<organism evidence="1 2">
    <name type="scientific">Caerostris extrusa</name>
    <name type="common">Bark spider</name>
    <name type="synonym">Caerostris bankana</name>
    <dbReference type="NCBI Taxonomy" id="172846"/>
    <lineage>
        <taxon>Eukaryota</taxon>
        <taxon>Metazoa</taxon>
        <taxon>Ecdysozoa</taxon>
        <taxon>Arthropoda</taxon>
        <taxon>Chelicerata</taxon>
        <taxon>Arachnida</taxon>
        <taxon>Araneae</taxon>
        <taxon>Araneomorphae</taxon>
        <taxon>Entelegynae</taxon>
        <taxon>Araneoidea</taxon>
        <taxon>Araneidae</taxon>
        <taxon>Caerostris</taxon>
    </lineage>
</organism>
<dbReference type="EMBL" id="BPLR01012457">
    <property type="protein sequence ID" value="GIY54016.1"/>
    <property type="molecule type" value="Genomic_DNA"/>
</dbReference>